<dbReference type="EMBL" id="LJIW01000001">
    <property type="protein sequence ID" value="PNG97144.1"/>
    <property type="molecule type" value="Genomic_DNA"/>
</dbReference>
<evidence type="ECO:0000313" key="2">
    <source>
        <dbReference type="Proteomes" id="UP000236520"/>
    </source>
</evidence>
<dbReference type="Proteomes" id="UP000236520">
    <property type="component" value="Unassembled WGS sequence"/>
</dbReference>
<proteinExistence type="predicted"/>
<gene>
    <name evidence="1" type="ORF">SMF913_13169</name>
</gene>
<dbReference type="AlphaFoldDB" id="A0A2J7ZA59"/>
<name>A0A2J7ZA59_STRMQ</name>
<accession>A0A2J7ZA59</accession>
<sequence length="107" mass="11535">MSSELAELANLLEATLTDMLTPAPDAYVVVAEVIHGPHLTPRLGDSLFCSVECAECGVRELVRDLSREEGGSGFVLPHEGRMIGCVVTRGGRMWSVQILARSELPTI</sequence>
<reference evidence="1 2" key="1">
    <citation type="submission" date="2015-09" db="EMBL/GenBank/DDBJ databases">
        <title>Genome sequence, genome mining and natural product profiling of a biocontrol bacterium Streptomyces malaysiensis F913.</title>
        <authorList>
            <person name="Xu Y."/>
            <person name="Wei J."/>
            <person name="Xie J."/>
            <person name="Li T."/>
            <person name="Zhou Z."/>
        </authorList>
    </citation>
    <scope>NUCLEOTIDE SEQUENCE [LARGE SCALE GENOMIC DNA]</scope>
    <source>
        <strain evidence="1 2">F913</strain>
    </source>
</reference>
<protein>
    <submittedName>
        <fullName evidence="1">Uncharacterized protein</fullName>
    </submittedName>
</protein>
<organism evidence="1 2">
    <name type="scientific">Streptomyces malaysiensis</name>
    <dbReference type="NCBI Taxonomy" id="92644"/>
    <lineage>
        <taxon>Bacteria</taxon>
        <taxon>Bacillati</taxon>
        <taxon>Actinomycetota</taxon>
        <taxon>Actinomycetes</taxon>
        <taxon>Kitasatosporales</taxon>
        <taxon>Streptomycetaceae</taxon>
        <taxon>Streptomyces</taxon>
        <taxon>Streptomyces violaceusniger group</taxon>
    </lineage>
</organism>
<keyword evidence="2" id="KW-1185">Reference proteome</keyword>
<evidence type="ECO:0000313" key="1">
    <source>
        <dbReference type="EMBL" id="PNG97144.1"/>
    </source>
</evidence>
<dbReference type="RefSeq" id="WP_102934533.1">
    <property type="nucleotide sequence ID" value="NZ_BAAAHF010000001.1"/>
</dbReference>
<comment type="caution">
    <text evidence="1">The sequence shown here is derived from an EMBL/GenBank/DDBJ whole genome shotgun (WGS) entry which is preliminary data.</text>
</comment>